<sequence length="198" mass="21618">MKGCTGASVGEGVSDGVDQSKAKIKSTGASSLLLKTDEEVKDPAPLSCRAPSSRGRKSAPRRASEAVDEKPIVKAKVVVPRKPREPEPVTILHVRPIASPMTHGDWPGLALTECVAQAWLTLRAKDADWMLAVAWAVEDPGQMLTSVMSRARLIYWLMLTVRDVEPARGVMLWTSVMLRPGPMLTAWRLTVRDAKRQA</sequence>
<protein>
    <submittedName>
        <fullName evidence="2">Uncharacterized protein</fullName>
    </submittedName>
</protein>
<dbReference type="AlphaFoldDB" id="A0AAE0C4T5"/>
<comment type="caution">
    <text evidence="2">The sequence shown here is derived from an EMBL/GenBank/DDBJ whole genome shotgun (WGS) entry which is preliminary data.</text>
</comment>
<keyword evidence="3" id="KW-1185">Reference proteome</keyword>
<proteinExistence type="predicted"/>
<accession>A0AAE0C4T5</accession>
<dbReference type="Proteomes" id="UP001190700">
    <property type="component" value="Unassembled WGS sequence"/>
</dbReference>
<evidence type="ECO:0000256" key="1">
    <source>
        <dbReference type="SAM" id="MobiDB-lite"/>
    </source>
</evidence>
<name>A0AAE0C4T5_9CHLO</name>
<dbReference type="EMBL" id="LGRX02028065">
    <property type="protein sequence ID" value="KAK3248461.1"/>
    <property type="molecule type" value="Genomic_DNA"/>
</dbReference>
<evidence type="ECO:0000313" key="2">
    <source>
        <dbReference type="EMBL" id="KAK3248461.1"/>
    </source>
</evidence>
<evidence type="ECO:0000313" key="3">
    <source>
        <dbReference type="Proteomes" id="UP001190700"/>
    </source>
</evidence>
<organism evidence="2 3">
    <name type="scientific">Cymbomonas tetramitiformis</name>
    <dbReference type="NCBI Taxonomy" id="36881"/>
    <lineage>
        <taxon>Eukaryota</taxon>
        <taxon>Viridiplantae</taxon>
        <taxon>Chlorophyta</taxon>
        <taxon>Pyramimonadophyceae</taxon>
        <taxon>Pyramimonadales</taxon>
        <taxon>Pyramimonadaceae</taxon>
        <taxon>Cymbomonas</taxon>
    </lineage>
</organism>
<feature type="region of interest" description="Disordered" evidence="1">
    <location>
        <begin position="1"/>
        <end position="67"/>
    </location>
</feature>
<reference evidence="2 3" key="1">
    <citation type="journal article" date="2015" name="Genome Biol. Evol.">
        <title>Comparative Genomics of a Bacterivorous Green Alga Reveals Evolutionary Causalities and Consequences of Phago-Mixotrophic Mode of Nutrition.</title>
        <authorList>
            <person name="Burns J.A."/>
            <person name="Paasch A."/>
            <person name="Narechania A."/>
            <person name="Kim E."/>
        </authorList>
    </citation>
    <scope>NUCLEOTIDE SEQUENCE [LARGE SCALE GENOMIC DNA]</scope>
    <source>
        <strain evidence="2 3">PLY_AMNH</strain>
    </source>
</reference>
<gene>
    <name evidence="2" type="ORF">CYMTET_42076</name>
</gene>